<organism evidence="2 3">
    <name type="scientific">Ascidiaceihabitans donghaensis</name>
    <dbReference type="NCBI Taxonomy" id="1510460"/>
    <lineage>
        <taxon>Bacteria</taxon>
        <taxon>Pseudomonadati</taxon>
        <taxon>Pseudomonadota</taxon>
        <taxon>Alphaproteobacteria</taxon>
        <taxon>Rhodobacterales</taxon>
        <taxon>Paracoccaceae</taxon>
        <taxon>Ascidiaceihabitans</taxon>
    </lineage>
</organism>
<reference evidence="2 3" key="1">
    <citation type="submission" date="2018-03" db="EMBL/GenBank/DDBJ databases">
        <authorList>
            <person name="Keele B.F."/>
        </authorList>
    </citation>
    <scope>NUCLEOTIDE SEQUENCE [LARGE SCALE GENOMIC DNA]</scope>
    <source>
        <strain evidence="2 3">CECT 8599</strain>
    </source>
</reference>
<protein>
    <recommendedName>
        <fullName evidence="4">Outer membrane protein assembly factor BamD</fullName>
    </recommendedName>
</protein>
<sequence>MQVFTCLRVGFASLSVLALVSCDEGAIFGQGNFQAQYSGARDALEKGRYDQASKAYTRLLPVSGSLAPRIRLELAHSYLRGGNFAAAAKEARGLSSSQSGDARAAALTVQATADHELGLKALAKGDTKTGKQLLRQADKAMASVLKSHPKMDPLGALAGRRASIAVRLKAL</sequence>
<feature type="chain" id="PRO_5015349735" description="Outer membrane protein assembly factor BamD" evidence="1">
    <location>
        <begin position="19"/>
        <end position="171"/>
    </location>
</feature>
<evidence type="ECO:0000313" key="2">
    <source>
        <dbReference type="EMBL" id="SPH27478.1"/>
    </source>
</evidence>
<dbReference type="Proteomes" id="UP000244880">
    <property type="component" value="Unassembled WGS sequence"/>
</dbReference>
<keyword evidence="3" id="KW-1185">Reference proteome</keyword>
<proteinExistence type="predicted"/>
<dbReference type="SUPFAM" id="SSF48452">
    <property type="entry name" value="TPR-like"/>
    <property type="match status" value="1"/>
</dbReference>
<dbReference type="RefSeq" id="WP_108830422.1">
    <property type="nucleotide sequence ID" value="NZ_OMOR01000003.1"/>
</dbReference>
<dbReference type="AlphaFoldDB" id="A0A2R8BPE1"/>
<feature type="signal peptide" evidence="1">
    <location>
        <begin position="1"/>
        <end position="18"/>
    </location>
</feature>
<dbReference type="InterPro" id="IPR011990">
    <property type="entry name" value="TPR-like_helical_dom_sf"/>
</dbReference>
<evidence type="ECO:0000313" key="3">
    <source>
        <dbReference type="Proteomes" id="UP000244880"/>
    </source>
</evidence>
<dbReference type="Gene3D" id="1.25.40.10">
    <property type="entry name" value="Tetratricopeptide repeat domain"/>
    <property type="match status" value="1"/>
</dbReference>
<gene>
    <name evidence="2" type="ORF">ASD8599_03944</name>
</gene>
<accession>A0A2R8BPE1</accession>
<keyword evidence="1" id="KW-0732">Signal</keyword>
<name>A0A2R8BPE1_9RHOB</name>
<evidence type="ECO:0008006" key="4">
    <source>
        <dbReference type="Google" id="ProtNLM"/>
    </source>
</evidence>
<dbReference type="EMBL" id="OMOR01000003">
    <property type="protein sequence ID" value="SPH27478.1"/>
    <property type="molecule type" value="Genomic_DNA"/>
</dbReference>
<dbReference type="OrthoDB" id="7862771at2"/>
<evidence type="ECO:0000256" key="1">
    <source>
        <dbReference type="SAM" id="SignalP"/>
    </source>
</evidence>